<dbReference type="OrthoDB" id="15929at10239"/>
<gene>
    <name evidence="3" type="ORF">HhPH1_gp42</name>
</gene>
<protein>
    <recommendedName>
        <fullName evidence="2">DUF4326 domain-containing protein</fullName>
    </recommendedName>
</protein>
<dbReference type="RefSeq" id="YP_007761631.1">
    <property type="nucleotide sequence ID" value="NC_020998.1"/>
</dbReference>
<feature type="region of interest" description="Disordered" evidence="1">
    <location>
        <begin position="41"/>
        <end position="64"/>
    </location>
</feature>
<proteinExistence type="predicted"/>
<dbReference type="KEGG" id="vg:15152045"/>
<dbReference type="Proteomes" id="UP000012173">
    <property type="component" value="Segment"/>
</dbReference>
<dbReference type="InterPro" id="IPR025475">
    <property type="entry name" value="DUF4326"/>
</dbReference>
<evidence type="ECO:0000259" key="2">
    <source>
        <dbReference type="Pfam" id="PF14216"/>
    </source>
</evidence>
<reference evidence="3 4" key="1">
    <citation type="journal article" date="2013" name="Archaea">
        <title>PH1: An Archaeovirus of Haloarcula hispanica Related to SH1 and HHIV-2.</title>
        <authorList>
            <person name="Porter K."/>
            <person name="Tang S.-L."/>
            <person name="Chen C.-P."/>
            <person name="Chiang P.-W."/>
            <person name="Hong M.-J."/>
            <person name="Dyall-Smith M.L."/>
        </authorList>
    </citation>
    <scope>NUCLEOTIDE SEQUENCE [LARGE SCALE GENOMIC DNA]</scope>
    <source>
        <strain evidence="3">1</strain>
    </source>
</reference>
<evidence type="ECO:0000313" key="4">
    <source>
        <dbReference type="Proteomes" id="UP000012173"/>
    </source>
</evidence>
<dbReference type="EMBL" id="KC252997">
    <property type="protein sequence ID" value="AGC65567.1"/>
    <property type="molecule type" value="Genomic_DNA"/>
</dbReference>
<sequence>MRTFDADEGGEVPDLVTLEVVHVGRSSETLDVYGGRKRRDGDLAHAQNTNPPAPGWLGNPYTMDDDSTAERRRVIAAWTDYVLERVKRDEDFADALERLRGKRVACWCRGVSQERTPDTWCHLDVVAAYLAGDLTPVYDYLRGDDA</sequence>
<evidence type="ECO:0000256" key="1">
    <source>
        <dbReference type="SAM" id="MobiDB-lite"/>
    </source>
</evidence>
<name>M4JG84_9VIRU</name>
<evidence type="ECO:0000313" key="3">
    <source>
        <dbReference type="EMBL" id="AGC65567.1"/>
    </source>
</evidence>
<dbReference type="GeneID" id="15152045"/>
<dbReference type="Pfam" id="PF14216">
    <property type="entry name" value="DUF4326"/>
    <property type="match status" value="1"/>
</dbReference>
<feature type="domain" description="DUF4326" evidence="2">
    <location>
        <begin position="31"/>
        <end position="127"/>
    </location>
</feature>
<accession>M4JG84</accession>
<keyword evidence="4" id="KW-1185">Reference proteome</keyword>
<organism evidence="3 4">
    <name type="scientific">Haloarcula hispanica virus PH1</name>
    <dbReference type="NCBI Taxonomy" id="1282967"/>
    <lineage>
        <taxon>Viruses</taxon>
        <taxon>Singelaviria</taxon>
        <taxon>Helvetiavirae</taxon>
        <taxon>Dividoviricota</taxon>
        <taxon>Laserviricetes</taxon>
        <taxon>Halopanivirales</taxon>
        <taxon>Sphaerolipoviridae</taxon>
        <taxon>Alphasphaerolipovirus</taxon>
        <taxon>Alphasphaerolipovirus pinkense</taxon>
    </lineage>
</organism>